<proteinExistence type="predicted"/>
<dbReference type="AlphaFoldDB" id="A0A0K1PKM1"/>
<sequence length="389" mass="40939">MRRLSSPNLAFVALLGFAPTAGLASCAENAAPPSEVTPDIVEAPDSGAVLPSSVDCPPDAFCPIELPEGAPLTLNGIWGSGPNDVWIVGSPSTSIHWDGSHFARVAVDKRRSLLGVWGSDNGDVWSFGTSQTLWHTRGVEDGSAEWTSSSGKTGINPQGYPTPILAMWGASTTDVWAVGASLRASNGVTPLPSVLHCDGWRDGEPNWTASPTSDDDSPVVEPITFNAICGAERSGVWIVGEGGKTRYTERWQAEATRWTHVNSNSSRTLYAAWCSPAGEVWAAGEGGTIHRFVRGDGGDAYSESASATPTTVSLRALWGTSANDIWAVGDEATVLHWDGTTWTLASPELSSSTKADLFAVWGSGEGDVWIAGRDVLLKMGSTGASRKIP</sequence>
<evidence type="ECO:0000313" key="4">
    <source>
        <dbReference type="Proteomes" id="UP000064967"/>
    </source>
</evidence>
<evidence type="ECO:0000313" key="3">
    <source>
        <dbReference type="EMBL" id="AKU93659.1"/>
    </source>
</evidence>
<gene>
    <name evidence="3" type="ORF">AKJ09_00323</name>
</gene>
<feature type="domain" description="Photosynthesis system II assembly factor Ycf48/Hcf136-like" evidence="2">
    <location>
        <begin position="248"/>
        <end position="374"/>
    </location>
</feature>
<dbReference type="Pfam" id="PF14870">
    <property type="entry name" value="PSII_BNR"/>
    <property type="match status" value="1"/>
</dbReference>
<keyword evidence="1" id="KW-0732">Signal</keyword>
<dbReference type="KEGG" id="llu:AKJ09_00323"/>
<reference evidence="3 4" key="1">
    <citation type="submission" date="2015-08" db="EMBL/GenBank/DDBJ databases">
        <authorList>
            <person name="Babu N.S."/>
            <person name="Beckwith C.J."/>
            <person name="Beseler K.G."/>
            <person name="Brison A."/>
            <person name="Carone J.V."/>
            <person name="Caskin T.P."/>
            <person name="Diamond M."/>
            <person name="Durham M.E."/>
            <person name="Foxe J.M."/>
            <person name="Go M."/>
            <person name="Henderson B.A."/>
            <person name="Jones I.B."/>
            <person name="McGettigan J.A."/>
            <person name="Micheletti S.J."/>
            <person name="Nasrallah M.E."/>
            <person name="Ortiz D."/>
            <person name="Piller C.R."/>
            <person name="Privatt S.R."/>
            <person name="Schneider S.L."/>
            <person name="Sharp S."/>
            <person name="Smith T.C."/>
            <person name="Stanton J.D."/>
            <person name="Ullery H.E."/>
            <person name="Wilson R.J."/>
            <person name="Serrano M.G."/>
            <person name="Buck G."/>
            <person name="Lee V."/>
            <person name="Wang Y."/>
            <person name="Carvalho R."/>
            <person name="Voegtly L."/>
            <person name="Shi R."/>
            <person name="Duckworth R."/>
            <person name="Johnson A."/>
            <person name="Loviza R."/>
            <person name="Walstead R."/>
            <person name="Shah Z."/>
            <person name="Kiflezghi M."/>
            <person name="Wade K."/>
            <person name="Ball S.L."/>
            <person name="Bradley K.W."/>
            <person name="Asai D.J."/>
            <person name="Bowman C.A."/>
            <person name="Russell D.A."/>
            <person name="Pope W.H."/>
            <person name="Jacobs-Sera D."/>
            <person name="Hendrix R.W."/>
            <person name="Hatfull G.F."/>
        </authorList>
    </citation>
    <scope>NUCLEOTIDE SEQUENCE [LARGE SCALE GENOMIC DNA]</scope>
    <source>
        <strain evidence="3 4">DSM 27648</strain>
    </source>
</reference>
<dbReference type="Proteomes" id="UP000064967">
    <property type="component" value="Chromosome"/>
</dbReference>
<dbReference type="STRING" id="1391654.AKJ09_00323"/>
<protein>
    <submittedName>
        <fullName evidence="3">Type IV fimbrial biogenesis protein PilY1</fullName>
    </submittedName>
</protein>
<dbReference type="RefSeq" id="WP_146645379.1">
    <property type="nucleotide sequence ID" value="NZ_CP012333.1"/>
</dbReference>
<organism evidence="3 4">
    <name type="scientific">Labilithrix luteola</name>
    <dbReference type="NCBI Taxonomy" id="1391654"/>
    <lineage>
        <taxon>Bacteria</taxon>
        <taxon>Pseudomonadati</taxon>
        <taxon>Myxococcota</taxon>
        <taxon>Polyangia</taxon>
        <taxon>Polyangiales</taxon>
        <taxon>Labilitrichaceae</taxon>
        <taxon>Labilithrix</taxon>
    </lineage>
</organism>
<evidence type="ECO:0000256" key="1">
    <source>
        <dbReference type="SAM" id="SignalP"/>
    </source>
</evidence>
<evidence type="ECO:0000259" key="2">
    <source>
        <dbReference type="Pfam" id="PF14870"/>
    </source>
</evidence>
<name>A0A0K1PKM1_9BACT</name>
<accession>A0A0K1PKM1</accession>
<feature type="chain" id="PRO_5005465613" evidence="1">
    <location>
        <begin position="25"/>
        <end position="389"/>
    </location>
</feature>
<dbReference type="OrthoDB" id="8093255at2"/>
<keyword evidence="4" id="KW-1185">Reference proteome</keyword>
<dbReference type="PROSITE" id="PS51257">
    <property type="entry name" value="PROKAR_LIPOPROTEIN"/>
    <property type="match status" value="1"/>
</dbReference>
<dbReference type="InterPro" id="IPR028203">
    <property type="entry name" value="PSII_CF48-like_dom"/>
</dbReference>
<feature type="signal peptide" evidence="1">
    <location>
        <begin position="1"/>
        <end position="24"/>
    </location>
</feature>
<dbReference type="EMBL" id="CP012333">
    <property type="protein sequence ID" value="AKU93659.1"/>
    <property type="molecule type" value="Genomic_DNA"/>
</dbReference>